<comment type="caution">
    <text evidence="7">The sequence shown here is derived from an EMBL/GenBank/DDBJ whole genome shotgun (WGS) entry which is preliminary data.</text>
</comment>
<keyword evidence="4 6" id="KW-1133">Transmembrane helix</keyword>
<feature type="transmembrane region" description="Helical" evidence="6">
    <location>
        <begin position="278"/>
        <end position="296"/>
    </location>
</feature>
<dbReference type="Proteomes" id="UP001595803">
    <property type="component" value="Unassembled WGS sequence"/>
</dbReference>
<feature type="transmembrane region" description="Helical" evidence="6">
    <location>
        <begin position="60"/>
        <end position="84"/>
    </location>
</feature>
<dbReference type="Pfam" id="PF02040">
    <property type="entry name" value="ArsB"/>
    <property type="match status" value="1"/>
</dbReference>
<dbReference type="InterPro" id="IPR000802">
    <property type="entry name" value="Arsenical_pump_ArsB"/>
</dbReference>
<dbReference type="PRINTS" id="PR00758">
    <property type="entry name" value="ARSENICPUMP"/>
</dbReference>
<dbReference type="EMBL" id="JBHRZG010000009">
    <property type="protein sequence ID" value="MFC3832903.1"/>
    <property type="molecule type" value="Genomic_DNA"/>
</dbReference>
<keyword evidence="6" id="KW-0813">Transport</keyword>
<evidence type="ECO:0000256" key="5">
    <source>
        <dbReference type="ARBA" id="ARBA00023136"/>
    </source>
</evidence>
<evidence type="ECO:0000256" key="1">
    <source>
        <dbReference type="ARBA" id="ARBA00004651"/>
    </source>
</evidence>
<evidence type="ECO:0000313" key="8">
    <source>
        <dbReference type="Proteomes" id="UP001595803"/>
    </source>
</evidence>
<organism evidence="7 8">
    <name type="scientific">Deinococcus rufus</name>
    <dbReference type="NCBI Taxonomy" id="2136097"/>
    <lineage>
        <taxon>Bacteria</taxon>
        <taxon>Thermotogati</taxon>
        <taxon>Deinococcota</taxon>
        <taxon>Deinococci</taxon>
        <taxon>Deinococcales</taxon>
        <taxon>Deinococcaceae</taxon>
        <taxon>Deinococcus</taxon>
    </lineage>
</organism>
<comment type="subcellular location">
    <subcellularLocation>
        <location evidence="1 6">Cell membrane</location>
        <topology evidence="1 6">Multi-pass membrane protein</topology>
    </subcellularLocation>
</comment>
<evidence type="ECO:0000256" key="4">
    <source>
        <dbReference type="ARBA" id="ARBA00022989"/>
    </source>
</evidence>
<feature type="transmembrane region" description="Helical" evidence="6">
    <location>
        <begin position="176"/>
        <end position="199"/>
    </location>
</feature>
<keyword evidence="6" id="KW-0059">Arsenical resistance</keyword>
<feature type="transmembrane region" description="Helical" evidence="6">
    <location>
        <begin position="136"/>
        <end position="156"/>
    </location>
</feature>
<dbReference type="NCBIfam" id="NF011980">
    <property type="entry name" value="PRK15445.1"/>
    <property type="match status" value="1"/>
</dbReference>
<accession>A0ABV7Z9D6</accession>
<evidence type="ECO:0000256" key="6">
    <source>
        <dbReference type="RuleBase" id="RU004993"/>
    </source>
</evidence>
<keyword evidence="2" id="KW-1003">Cell membrane</keyword>
<gene>
    <name evidence="7" type="primary">arsB</name>
    <name evidence="7" type="ORF">ACFOSB_08555</name>
</gene>
<comment type="function">
    <text evidence="6">Involved in arsenical resistance. Thought to form the channel of an arsenite pump.</text>
</comment>
<proteinExistence type="inferred from homology"/>
<comment type="caution">
    <text evidence="6">Lacks conserved residue(s) required for the propagation of feature annotation.</text>
</comment>
<evidence type="ECO:0000256" key="2">
    <source>
        <dbReference type="ARBA" id="ARBA00022475"/>
    </source>
</evidence>
<feature type="transmembrane region" description="Helical" evidence="6">
    <location>
        <begin position="247"/>
        <end position="266"/>
    </location>
</feature>
<dbReference type="PANTHER" id="PTHR43302">
    <property type="entry name" value="TRANSPORTER ARSB-RELATED"/>
    <property type="match status" value="1"/>
</dbReference>
<name>A0ABV7Z9D6_9DEIO</name>
<dbReference type="PANTHER" id="PTHR43302:SF5">
    <property type="entry name" value="TRANSPORTER ARSB-RELATED"/>
    <property type="match status" value="1"/>
</dbReference>
<keyword evidence="5 6" id="KW-0472">Membrane</keyword>
<keyword evidence="3 6" id="KW-0812">Transmembrane</keyword>
<feature type="transmembrane region" description="Helical" evidence="6">
    <location>
        <begin position="402"/>
        <end position="423"/>
    </location>
</feature>
<evidence type="ECO:0000256" key="3">
    <source>
        <dbReference type="ARBA" id="ARBA00022692"/>
    </source>
</evidence>
<feature type="transmembrane region" description="Helical" evidence="6">
    <location>
        <begin position="316"/>
        <end position="334"/>
    </location>
</feature>
<dbReference type="RefSeq" id="WP_380101700.1">
    <property type="nucleotide sequence ID" value="NZ_JBHRZG010000009.1"/>
</dbReference>
<feature type="transmembrane region" description="Helical" evidence="6">
    <location>
        <begin position="96"/>
        <end position="124"/>
    </location>
</feature>
<reference evidence="8" key="1">
    <citation type="journal article" date="2019" name="Int. J. Syst. Evol. Microbiol.">
        <title>The Global Catalogue of Microorganisms (GCM) 10K type strain sequencing project: providing services to taxonomists for standard genome sequencing and annotation.</title>
        <authorList>
            <consortium name="The Broad Institute Genomics Platform"/>
            <consortium name="The Broad Institute Genome Sequencing Center for Infectious Disease"/>
            <person name="Wu L."/>
            <person name="Ma J."/>
        </authorList>
    </citation>
    <scope>NUCLEOTIDE SEQUENCE [LARGE SCALE GENOMIC DNA]</scope>
    <source>
        <strain evidence="8">CCTCC AB 2017081</strain>
    </source>
</reference>
<comment type="similarity">
    <text evidence="6">Belongs to the ArsB family.</text>
</comment>
<sequence>MNLGLALGVFALTLFLVVARPRGLNIALGAAAGAVLALLLGLVDLDDLGAVWHATWNATLTLIALIVLSLLDEVGLFRFVALHLARRAGGRTDRLFALLVVFGALLAALFANDGAVLILTPIALELCSLLELPRAASLAVMFAVGFIVDAASLPLVTSNLTNIITADLFGLDFTRYAAVMLPVNLAGVAVGRGVLWWMFRPALPGRYDRSSLPEPAAGVRDALTCGVGAGLMGLLLLGFFLAPAMHVPVSAVALTAAVALLLTARARRQRVRPVLRSAPWDVVVFSMGMYLVVYALRDAGLTILLADVLTALAPHGAWAVAVGTGGLVAALSAVTNNLPAVLIGALSIEHAAVAPGVRDTMIHANIVAADIGSKLTPIGSLATLLWLGLLAKRGLHVSWGEYLRLALVVTPPVLMVTLAAVVLRLG</sequence>
<keyword evidence="8" id="KW-1185">Reference proteome</keyword>
<feature type="transmembrane region" description="Helical" evidence="6">
    <location>
        <begin position="29"/>
        <end position="48"/>
    </location>
</feature>
<evidence type="ECO:0000313" key="7">
    <source>
        <dbReference type="EMBL" id="MFC3832903.1"/>
    </source>
</evidence>
<dbReference type="NCBIfam" id="TIGR00935">
    <property type="entry name" value="2a45"/>
    <property type="match status" value="1"/>
</dbReference>
<protein>
    <recommendedName>
        <fullName evidence="6">Arsenical pump membrane protein</fullName>
    </recommendedName>
</protein>